<dbReference type="AlphaFoldDB" id="A0A154BWX4"/>
<dbReference type="Proteomes" id="UP000076268">
    <property type="component" value="Unassembled WGS sequence"/>
</dbReference>
<dbReference type="EMBL" id="LSGP01000001">
    <property type="protein sequence ID" value="KYZ77978.1"/>
    <property type="molecule type" value="Genomic_DNA"/>
</dbReference>
<protein>
    <recommendedName>
        <fullName evidence="3">Flagellar assembly protein T C-terminal domain-containing protein</fullName>
    </recommendedName>
</protein>
<organism evidence="1 2">
    <name type="scientific">Anaerosporomusa subterranea</name>
    <dbReference type="NCBI Taxonomy" id="1794912"/>
    <lineage>
        <taxon>Bacteria</taxon>
        <taxon>Bacillati</taxon>
        <taxon>Bacillota</taxon>
        <taxon>Negativicutes</taxon>
        <taxon>Acetonemataceae</taxon>
        <taxon>Anaerosporomusa</taxon>
    </lineage>
</organism>
<gene>
    <name evidence="1" type="ORF">AXX12_00070</name>
</gene>
<name>A0A154BWX4_ANASB</name>
<evidence type="ECO:0000313" key="1">
    <source>
        <dbReference type="EMBL" id="KYZ77978.1"/>
    </source>
</evidence>
<sequence>MKHYIKSKLLLLMGVFIIFIGCSLPQPVAAADNGLKYTIVVSKFENRSNWSGQFSLGDAWGAVLTDILNQSGRFIVLAENDMRQEAMSERNSNPHAIPAQLLVKGVITHVQNTGGQAGGIGIHGLYLGGTNSKSEINITMYVVEAGTGQVLASKSVVGKAVKGGMVVGGRGAVFGNYGAENLGKAVENAATQGVDWMITQLPKIRWTGTVVMNNNGNIYINRGNREGIINGQEFIVGSFEVLRDPTTGEVLDEMVTETARIRVVSVKEKISICEVISGSADSIQQGMRVTLP</sequence>
<dbReference type="GO" id="GO:0030288">
    <property type="term" value="C:outer membrane-bounded periplasmic space"/>
    <property type="evidence" value="ECO:0007669"/>
    <property type="project" value="InterPro"/>
</dbReference>
<dbReference type="InterPro" id="IPR005534">
    <property type="entry name" value="Curli_assmbl/transp-comp_CsgG"/>
</dbReference>
<accession>A0A154BWX4</accession>
<evidence type="ECO:0008006" key="3">
    <source>
        <dbReference type="Google" id="ProtNLM"/>
    </source>
</evidence>
<proteinExistence type="predicted"/>
<dbReference type="RefSeq" id="WP_066236540.1">
    <property type="nucleotide sequence ID" value="NZ_LSGP01000001.1"/>
</dbReference>
<dbReference type="PROSITE" id="PS51257">
    <property type="entry name" value="PROKAR_LIPOPROTEIN"/>
    <property type="match status" value="1"/>
</dbReference>
<dbReference type="Gene3D" id="3.40.50.10610">
    <property type="entry name" value="ABC-type transport auxiliary lipoprotein component"/>
    <property type="match status" value="1"/>
</dbReference>
<evidence type="ECO:0000313" key="2">
    <source>
        <dbReference type="Proteomes" id="UP000076268"/>
    </source>
</evidence>
<reference evidence="1 2" key="1">
    <citation type="submission" date="2016-02" db="EMBL/GenBank/DDBJ databases">
        <title>Anaerosporomusa subterraneum gen. nov., sp. nov., a spore-forming obligate anaerobe isolated from saprolite.</title>
        <authorList>
            <person name="Choi J.K."/>
            <person name="Shah M."/>
            <person name="Yee N."/>
        </authorList>
    </citation>
    <scope>NUCLEOTIDE SEQUENCE [LARGE SCALE GENOMIC DNA]</scope>
    <source>
        <strain evidence="1 2">RU4</strain>
    </source>
</reference>
<keyword evidence="2" id="KW-1185">Reference proteome</keyword>
<dbReference type="Pfam" id="PF03783">
    <property type="entry name" value="CsgG"/>
    <property type="match status" value="1"/>
</dbReference>
<comment type="caution">
    <text evidence="1">The sequence shown here is derived from an EMBL/GenBank/DDBJ whole genome shotgun (WGS) entry which is preliminary data.</text>
</comment>
<dbReference type="STRING" id="1794912.AXX12_00070"/>